<organism evidence="6 7">
    <name type="scientific">Methylorubrum populi</name>
    <dbReference type="NCBI Taxonomy" id="223967"/>
    <lineage>
        <taxon>Bacteria</taxon>
        <taxon>Pseudomonadati</taxon>
        <taxon>Pseudomonadota</taxon>
        <taxon>Alphaproteobacteria</taxon>
        <taxon>Hyphomicrobiales</taxon>
        <taxon>Methylobacteriaceae</taxon>
        <taxon>Methylorubrum</taxon>
    </lineage>
</organism>
<comment type="similarity">
    <text evidence="4">Belongs to the N(4)/N(6)-methyltransferase family.</text>
</comment>
<dbReference type="InterPro" id="IPR002941">
    <property type="entry name" value="DNA_methylase_N4/N6"/>
</dbReference>
<dbReference type="PRINTS" id="PR00508">
    <property type="entry name" value="S21N4MTFRASE"/>
</dbReference>
<dbReference type="Gene3D" id="3.40.50.150">
    <property type="entry name" value="Vaccinia Virus protein VP39"/>
    <property type="match status" value="1"/>
</dbReference>
<protein>
    <recommendedName>
        <fullName evidence="4">Methyltransferase</fullName>
        <ecNumber evidence="4">2.1.1.-</ecNumber>
    </recommendedName>
</protein>
<feature type="domain" description="DNA methylase N-4/N-6" evidence="5">
    <location>
        <begin position="29"/>
        <end position="228"/>
    </location>
</feature>
<dbReference type="Proteomes" id="UP000742631">
    <property type="component" value="Unassembled WGS sequence"/>
</dbReference>
<dbReference type="EC" id="2.1.1.-" evidence="4"/>
<dbReference type="SUPFAM" id="SSF53335">
    <property type="entry name" value="S-adenosyl-L-methionine-dependent methyltransferases"/>
    <property type="match status" value="1"/>
</dbReference>
<sequence length="266" mass="29800">MSQRVEYLAENVTLYLGDARDLAGTLDRVELVITDPPYSSGARRDSERQVRGSMLRGMEDTDWFSHDAMTTWGFNWFIRSLFSDMRPRMIQGAHVYCFIDWRQAPNLYGMLEASGFRVNHCLVWDKAHFGMGQCWRNQHENIVFASNGSPADMLDRGMGSVLRFPTMHATERCHPTEKPVDLLERIVRAVPGSIVLDPFMGSGSTGVAAVRAGRGFIGCEINPGHFDNACRRIANALAGEDERRRIALLARGKPADHGPLFTLPAE</sequence>
<comment type="caution">
    <text evidence="6">The sequence shown here is derived from an EMBL/GenBank/DDBJ whole genome shotgun (WGS) entry which is preliminary data.</text>
</comment>
<gene>
    <name evidence="6" type="ORF">K8W01_00395</name>
</gene>
<dbReference type="GO" id="GO:0008170">
    <property type="term" value="F:N-methyltransferase activity"/>
    <property type="evidence" value="ECO:0007669"/>
    <property type="project" value="InterPro"/>
</dbReference>
<dbReference type="GO" id="GO:0003677">
    <property type="term" value="F:DNA binding"/>
    <property type="evidence" value="ECO:0007669"/>
    <property type="project" value="InterPro"/>
</dbReference>
<keyword evidence="2" id="KW-0808">Transferase</keyword>
<name>A0A921DZ50_9HYPH</name>
<dbReference type="GO" id="GO:0032259">
    <property type="term" value="P:methylation"/>
    <property type="evidence" value="ECO:0007669"/>
    <property type="project" value="UniProtKB-KW"/>
</dbReference>
<dbReference type="GO" id="GO:0009007">
    <property type="term" value="F:site-specific DNA-methyltransferase (adenine-specific) activity"/>
    <property type="evidence" value="ECO:0007669"/>
    <property type="project" value="UniProtKB-EC"/>
</dbReference>
<dbReference type="AlphaFoldDB" id="A0A921DZ50"/>
<accession>A0A921DZ50</accession>
<reference evidence="6" key="1">
    <citation type="journal article" date="2021" name="PeerJ">
        <title>Extensive microbial diversity within the chicken gut microbiome revealed by metagenomics and culture.</title>
        <authorList>
            <person name="Gilroy R."/>
            <person name="Ravi A."/>
            <person name="Getino M."/>
            <person name="Pursley I."/>
            <person name="Horton D.L."/>
            <person name="Alikhan N.F."/>
            <person name="Baker D."/>
            <person name="Gharbi K."/>
            <person name="Hall N."/>
            <person name="Watson M."/>
            <person name="Adriaenssens E.M."/>
            <person name="Foster-Nyarko E."/>
            <person name="Jarju S."/>
            <person name="Secka A."/>
            <person name="Antonio M."/>
            <person name="Oren A."/>
            <person name="Chaudhuri R.R."/>
            <person name="La Ragione R."/>
            <person name="Hildebrand F."/>
            <person name="Pallen M.J."/>
        </authorList>
    </citation>
    <scope>NUCLEOTIDE SEQUENCE</scope>
    <source>
        <strain evidence="6">316</strain>
    </source>
</reference>
<evidence type="ECO:0000256" key="2">
    <source>
        <dbReference type="ARBA" id="ARBA00022679"/>
    </source>
</evidence>
<comment type="catalytic activity">
    <reaction evidence="3">
        <text>a 2'-deoxyadenosine in DNA + S-adenosyl-L-methionine = an N(6)-methyl-2'-deoxyadenosine in DNA + S-adenosyl-L-homocysteine + H(+)</text>
        <dbReference type="Rhea" id="RHEA:15197"/>
        <dbReference type="Rhea" id="RHEA-COMP:12418"/>
        <dbReference type="Rhea" id="RHEA-COMP:12419"/>
        <dbReference type="ChEBI" id="CHEBI:15378"/>
        <dbReference type="ChEBI" id="CHEBI:57856"/>
        <dbReference type="ChEBI" id="CHEBI:59789"/>
        <dbReference type="ChEBI" id="CHEBI:90615"/>
        <dbReference type="ChEBI" id="CHEBI:90616"/>
        <dbReference type="EC" id="2.1.1.72"/>
    </reaction>
</comment>
<evidence type="ECO:0000313" key="7">
    <source>
        <dbReference type="Proteomes" id="UP000742631"/>
    </source>
</evidence>
<evidence type="ECO:0000256" key="4">
    <source>
        <dbReference type="RuleBase" id="RU362026"/>
    </source>
</evidence>
<dbReference type="GO" id="GO:0005737">
    <property type="term" value="C:cytoplasm"/>
    <property type="evidence" value="ECO:0007669"/>
    <property type="project" value="TreeGrafter"/>
</dbReference>
<dbReference type="PANTHER" id="PTHR13370">
    <property type="entry name" value="RNA METHYLASE-RELATED"/>
    <property type="match status" value="1"/>
</dbReference>
<dbReference type="Pfam" id="PF01555">
    <property type="entry name" value="N6_N4_Mtase"/>
    <property type="match status" value="1"/>
</dbReference>
<dbReference type="EMBL" id="DYYG01000001">
    <property type="protein sequence ID" value="HJE22107.1"/>
    <property type="molecule type" value="Genomic_DNA"/>
</dbReference>
<dbReference type="InterPro" id="IPR029063">
    <property type="entry name" value="SAM-dependent_MTases_sf"/>
</dbReference>
<evidence type="ECO:0000256" key="3">
    <source>
        <dbReference type="ARBA" id="ARBA00047942"/>
    </source>
</evidence>
<evidence type="ECO:0000256" key="1">
    <source>
        <dbReference type="ARBA" id="ARBA00022603"/>
    </source>
</evidence>
<reference evidence="6" key="2">
    <citation type="submission" date="2021-09" db="EMBL/GenBank/DDBJ databases">
        <authorList>
            <person name="Gilroy R."/>
        </authorList>
    </citation>
    <scope>NUCLEOTIDE SEQUENCE</scope>
    <source>
        <strain evidence="6">316</strain>
    </source>
</reference>
<dbReference type="PANTHER" id="PTHR13370:SF3">
    <property type="entry name" value="TRNA (GUANINE(10)-N2)-METHYLTRANSFERASE HOMOLOG"/>
    <property type="match status" value="1"/>
</dbReference>
<evidence type="ECO:0000259" key="5">
    <source>
        <dbReference type="Pfam" id="PF01555"/>
    </source>
</evidence>
<evidence type="ECO:0000313" key="6">
    <source>
        <dbReference type="EMBL" id="HJE22107.1"/>
    </source>
</evidence>
<keyword evidence="1" id="KW-0489">Methyltransferase</keyword>
<dbReference type="InterPro" id="IPR001091">
    <property type="entry name" value="RM_Methyltransferase"/>
</dbReference>
<proteinExistence type="inferred from homology"/>